<sequence length="88" mass="9723">MLRKMRSANASHVISVQAHPHHPIKSASTPSQTGMNSIRATHSIRALDFQSNGLQPKTWTTFRCRALARAMPTIAFMEPGAWPVTRGD</sequence>
<dbReference type="EMBL" id="KZ852032">
    <property type="protein sequence ID" value="RDH39292.1"/>
    <property type="molecule type" value="Genomic_DNA"/>
</dbReference>
<keyword evidence="3" id="KW-1185">Reference proteome</keyword>
<feature type="region of interest" description="Disordered" evidence="1">
    <location>
        <begin position="1"/>
        <end position="36"/>
    </location>
</feature>
<dbReference type="Proteomes" id="UP000253729">
    <property type="component" value="Unassembled WGS sequence"/>
</dbReference>
<accession>A0A3F3QKB2</accession>
<protein>
    <submittedName>
        <fullName evidence="2">Uncharacterized protein</fullName>
    </submittedName>
</protein>
<name>A0A3F3QKB2_9EURO</name>
<evidence type="ECO:0000313" key="3">
    <source>
        <dbReference type="Proteomes" id="UP000253729"/>
    </source>
</evidence>
<proteinExistence type="predicted"/>
<dbReference type="GeneID" id="38132494"/>
<dbReference type="AlphaFoldDB" id="A0A3F3QKB2"/>
<gene>
    <name evidence="2" type="ORF">BDQ94DRAFT_132816</name>
</gene>
<evidence type="ECO:0000256" key="1">
    <source>
        <dbReference type="SAM" id="MobiDB-lite"/>
    </source>
</evidence>
<dbReference type="RefSeq" id="XP_026632314.1">
    <property type="nucleotide sequence ID" value="XM_026764138.1"/>
</dbReference>
<reference evidence="2 3" key="1">
    <citation type="submission" date="2018-07" db="EMBL/GenBank/DDBJ databases">
        <title>The genomes of Aspergillus section Nigri reveals drivers in fungal speciation.</title>
        <authorList>
            <consortium name="DOE Joint Genome Institute"/>
            <person name="Vesth T.C."/>
            <person name="Nybo J."/>
            <person name="Theobald S."/>
            <person name="Brandl J."/>
            <person name="Frisvad J.C."/>
            <person name="Nielsen K.F."/>
            <person name="Lyhne E.K."/>
            <person name="Kogle M.E."/>
            <person name="Kuo A."/>
            <person name="Riley R."/>
            <person name="Clum A."/>
            <person name="Nolan M."/>
            <person name="Lipzen A."/>
            <person name="Salamov A."/>
            <person name="Henrissat B."/>
            <person name="Wiebenga A."/>
            <person name="De vries R.P."/>
            <person name="Grigoriev I.V."/>
            <person name="Mortensen U.H."/>
            <person name="Andersen M.R."/>
            <person name="Baker S.E."/>
        </authorList>
    </citation>
    <scope>NUCLEOTIDE SEQUENCE [LARGE SCALE GENOMIC DNA]</scope>
    <source>
        <strain evidence="2 3">CBS 139.54b</strain>
    </source>
</reference>
<organism evidence="2 3">
    <name type="scientific">Aspergillus welwitschiae</name>
    <dbReference type="NCBI Taxonomy" id="1341132"/>
    <lineage>
        <taxon>Eukaryota</taxon>
        <taxon>Fungi</taxon>
        <taxon>Dikarya</taxon>
        <taxon>Ascomycota</taxon>
        <taxon>Pezizomycotina</taxon>
        <taxon>Eurotiomycetes</taxon>
        <taxon>Eurotiomycetidae</taxon>
        <taxon>Eurotiales</taxon>
        <taxon>Aspergillaceae</taxon>
        <taxon>Aspergillus</taxon>
        <taxon>Aspergillus subgen. Circumdati</taxon>
    </lineage>
</organism>
<feature type="compositionally biased region" description="Polar residues" evidence="1">
    <location>
        <begin position="26"/>
        <end position="36"/>
    </location>
</feature>
<evidence type="ECO:0000313" key="2">
    <source>
        <dbReference type="EMBL" id="RDH39292.1"/>
    </source>
</evidence>